<feature type="transmembrane region" description="Helical" evidence="6">
    <location>
        <begin position="295"/>
        <end position="321"/>
    </location>
</feature>
<dbReference type="Pfam" id="PF00654">
    <property type="entry name" value="Voltage_CLC"/>
    <property type="match status" value="1"/>
</dbReference>
<dbReference type="PATRIC" id="fig|1278073.3.peg.116"/>
<dbReference type="InterPro" id="IPR001807">
    <property type="entry name" value="ClC"/>
</dbReference>
<feature type="region of interest" description="Disordered" evidence="5">
    <location>
        <begin position="418"/>
        <end position="437"/>
    </location>
</feature>
<keyword evidence="4 6" id="KW-0472">Membrane</keyword>
<accession>L7U4Q0</accession>
<evidence type="ECO:0000256" key="5">
    <source>
        <dbReference type="SAM" id="MobiDB-lite"/>
    </source>
</evidence>
<keyword evidence="2 6" id="KW-0812">Transmembrane</keyword>
<dbReference type="InterPro" id="IPR050368">
    <property type="entry name" value="ClC-type_chloride_channel"/>
</dbReference>
<keyword evidence="8" id="KW-1185">Reference proteome</keyword>
<dbReference type="EMBL" id="CP004025">
    <property type="protein sequence ID" value="AGC41469.1"/>
    <property type="molecule type" value="Genomic_DNA"/>
</dbReference>
<evidence type="ECO:0000313" key="8">
    <source>
        <dbReference type="Proteomes" id="UP000011131"/>
    </source>
</evidence>
<evidence type="ECO:0000256" key="3">
    <source>
        <dbReference type="ARBA" id="ARBA00022989"/>
    </source>
</evidence>
<dbReference type="RefSeq" id="WP_015345732.1">
    <property type="nucleotide sequence ID" value="NC_020126.1"/>
</dbReference>
<feature type="transmembrane region" description="Helical" evidence="6">
    <location>
        <begin position="359"/>
        <end position="386"/>
    </location>
</feature>
<evidence type="ECO:0000256" key="2">
    <source>
        <dbReference type="ARBA" id="ARBA00022692"/>
    </source>
</evidence>
<evidence type="ECO:0000256" key="1">
    <source>
        <dbReference type="ARBA" id="ARBA00004141"/>
    </source>
</evidence>
<dbReference type="PANTHER" id="PTHR43427">
    <property type="entry name" value="CHLORIDE CHANNEL PROTEIN CLC-E"/>
    <property type="match status" value="1"/>
</dbReference>
<feature type="transmembrane region" description="Helical" evidence="6">
    <location>
        <begin position="254"/>
        <end position="275"/>
    </location>
</feature>
<feature type="transmembrane region" description="Helical" evidence="6">
    <location>
        <begin position="12"/>
        <end position="35"/>
    </location>
</feature>
<dbReference type="SUPFAM" id="SSF81340">
    <property type="entry name" value="Clc chloride channel"/>
    <property type="match status" value="1"/>
</dbReference>
<gene>
    <name evidence="7" type="ordered locus">MYSTI_00110</name>
</gene>
<feature type="transmembrane region" description="Helical" evidence="6">
    <location>
        <begin position="333"/>
        <end position="353"/>
    </location>
</feature>
<dbReference type="KEGG" id="msd:MYSTI_00110"/>
<feature type="transmembrane region" description="Helical" evidence="6">
    <location>
        <begin position="47"/>
        <end position="66"/>
    </location>
</feature>
<organism evidence="7 8">
    <name type="scientific">Myxococcus stipitatus (strain DSM 14675 / JCM 12634 / Mx s8)</name>
    <dbReference type="NCBI Taxonomy" id="1278073"/>
    <lineage>
        <taxon>Bacteria</taxon>
        <taxon>Pseudomonadati</taxon>
        <taxon>Myxococcota</taxon>
        <taxon>Myxococcia</taxon>
        <taxon>Myxococcales</taxon>
        <taxon>Cystobacterineae</taxon>
        <taxon>Myxococcaceae</taxon>
        <taxon>Myxococcus</taxon>
    </lineage>
</organism>
<sequence length="437" mass="45301">MRWSGSARVLAQWLVLGAVVGVVCGVASAGFLWLLEEATRLRVGQPALVYALPLAGWVLGAVYARWGGPVRGGNNLVLDTVHTGDAQVPLRMAPMVLVGTVLTHLFGGSAGREGTAVQMGGSLADWVAHRFRVGVDLRRELLAAGIAGGFGSVFGTPVAGAVFGLEVVVVGRLGYEALLPALVASVVGDLVTRGLGTHHTVYPVPGALPLTLLVVGKWLVFAVGVAGVAVLFVEGMHRLKAWLERRVPWLPLRMAMGGTAVVLLWLWVGTDAYLGLGVPGILRAFQDPALPVSAFAWKLVFTVVTLGAGFLGGEVTPLFFIGASLGNVLARGLGLPVDLGAAVGMAAMFAAAANTPLALSIMAVELVGAGVLPHVMIVATVAYLLTGHRGIYPAQRIGRGKHGGPLLARWVALREMEEAREKPGPRGSAGPENHGSG</sequence>
<proteinExistence type="predicted"/>
<dbReference type="GO" id="GO:0015108">
    <property type="term" value="F:chloride transmembrane transporter activity"/>
    <property type="evidence" value="ECO:0007669"/>
    <property type="project" value="InterPro"/>
</dbReference>
<dbReference type="Gene3D" id="1.10.3080.10">
    <property type="entry name" value="Clc chloride channel"/>
    <property type="match status" value="1"/>
</dbReference>
<keyword evidence="3 6" id="KW-1133">Transmembrane helix</keyword>
<reference evidence="7 8" key="1">
    <citation type="journal article" date="2013" name="Genome Announc.">
        <title>Complete genome sequence of Myxococcus stipitatus strain DSM 14675, a fruiting myxobacterium.</title>
        <authorList>
            <person name="Huntley S."/>
            <person name="Kneip S."/>
            <person name="Treuner-Lange A."/>
            <person name="Sogaard-Andersen L."/>
        </authorList>
    </citation>
    <scope>NUCLEOTIDE SEQUENCE [LARGE SCALE GENOMIC DNA]</scope>
    <source>
        <strain evidence="8">DSM 14675 / JCM 12634 / Mx s8</strain>
    </source>
</reference>
<dbReference type="PRINTS" id="PR00762">
    <property type="entry name" value="CLCHANNEL"/>
</dbReference>
<feature type="transmembrane region" description="Helical" evidence="6">
    <location>
        <begin position="141"/>
        <end position="165"/>
    </location>
</feature>
<dbReference type="eggNOG" id="COG0038">
    <property type="taxonomic scope" value="Bacteria"/>
</dbReference>
<dbReference type="HOGENOM" id="CLU_015263_1_1_7"/>
<comment type="subcellular location">
    <subcellularLocation>
        <location evidence="1">Membrane</location>
        <topology evidence="1">Multi-pass membrane protein</topology>
    </subcellularLocation>
</comment>
<name>L7U4Q0_MYXSD</name>
<dbReference type="PANTHER" id="PTHR43427:SF12">
    <property type="entry name" value="CHLORIDE TRANSPORTER"/>
    <property type="match status" value="1"/>
</dbReference>
<protein>
    <submittedName>
        <fullName evidence="7">Cl-channel voltage-gated family protein</fullName>
    </submittedName>
</protein>
<dbReference type="AlphaFoldDB" id="L7U4Q0"/>
<evidence type="ECO:0000313" key="7">
    <source>
        <dbReference type="EMBL" id="AGC41469.1"/>
    </source>
</evidence>
<dbReference type="OrthoDB" id="9767361at2"/>
<evidence type="ECO:0000256" key="6">
    <source>
        <dbReference type="SAM" id="Phobius"/>
    </source>
</evidence>
<evidence type="ECO:0000256" key="4">
    <source>
        <dbReference type="ARBA" id="ARBA00023136"/>
    </source>
</evidence>
<feature type="transmembrane region" description="Helical" evidence="6">
    <location>
        <begin position="207"/>
        <end position="233"/>
    </location>
</feature>
<dbReference type="InterPro" id="IPR014743">
    <property type="entry name" value="Cl-channel_core"/>
</dbReference>
<dbReference type="GO" id="GO:0016020">
    <property type="term" value="C:membrane"/>
    <property type="evidence" value="ECO:0007669"/>
    <property type="project" value="UniProtKB-SubCell"/>
</dbReference>
<dbReference type="Proteomes" id="UP000011131">
    <property type="component" value="Chromosome"/>
</dbReference>